<evidence type="ECO:0000313" key="3">
    <source>
        <dbReference type="Proteomes" id="UP001232001"/>
    </source>
</evidence>
<organism evidence="2 3">
    <name type="scientific">Tenacibaculum tangerinum</name>
    <dbReference type="NCBI Taxonomy" id="3038772"/>
    <lineage>
        <taxon>Bacteria</taxon>
        <taxon>Pseudomonadati</taxon>
        <taxon>Bacteroidota</taxon>
        <taxon>Flavobacteriia</taxon>
        <taxon>Flavobacteriales</taxon>
        <taxon>Flavobacteriaceae</taxon>
        <taxon>Tenacibaculum</taxon>
    </lineage>
</organism>
<keyword evidence="3" id="KW-1185">Reference proteome</keyword>
<gene>
    <name evidence="2" type="ORF">P8625_00585</name>
</gene>
<name>A0ABY8L502_9FLAO</name>
<feature type="chain" id="PRO_5045740899" evidence="1">
    <location>
        <begin position="21"/>
        <end position="198"/>
    </location>
</feature>
<dbReference type="RefSeq" id="WP_279651566.1">
    <property type="nucleotide sequence ID" value="NZ_CP122539.1"/>
</dbReference>
<evidence type="ECO:0000313" key="2">
    <source>
        <dbReference type="EMBL" id="WGH75692.1"/>
    </source>
</evidence>
<evidence type="ECO:0000256" key="1">
    <source>
        <dbReference type="SAM" id="SignalP"/>
    </source>
</evidence>
<keyword evidence="1" id="KW-0732">Signal</keyword>
<dbReference type="Proteomes" id="UP001232001">
    <property type="component" value="Chromosome"/>
</dbReference>
<dbReference type="EMBL" id="CP122539">
    <property type="protein sequence ID" value="WGH75692.1"/>
    <property type="molecule type" value="Genomic_DNA"/>
</dbReference>
<accession>A0ABY8L502</accession>
<sequence>MKNSLILCLCAFVLVFWSCTENEMQNEPEFVNQTKIEQVLNAKNKSEQKLTYTLLNKDEKYNLWINKLKTVLSQGKLNKNQRLLINKFIAFLKPKHFITDSDEQLFLKNVYIPKYLGELKKEFTVNQIGTTFYKIPITHVDNEGGGGETKDCDCNRNSMVSCQWLNTSSCEERTCKSSYDGCGFLLAYSCNGICRKPL</sequence>
<feature type="signal peptide" evidence="1">
    <location>
        <begin position="1"/>
        <end position="20"/>
    </location>
</feature>
<proteinExistence type="predicted"/>
<dbReference type="NCBIfam" id="NF033852">
    <property type="entry name" value="fulvocin_rel"/>
    <property type="match status" value="1"/>
</dbReference>
<protein>
    <submittedName>
        <fullName evidence="2">Bacteriocin fulvocin C-related protein</fullName>
    </submittedName>
</protein>
<reference evidence="2 3" key="1">
    <citation type="submission" date="2023-04" db="EMBL/GenBank/DDBJ databases">
        <title>Tenacibaculum tangerinum sp. nov., isolated from sea tidal flat of South Korea.</title>
        <authorList>
            <person name="Lee S.H."/>
            <person name="Kim J.-J."/>
        </authorList>
    </citation>
    <scope>NUCLEOTIDE SEQUENCE [LARGE SCALE GENOMIC DNA]</scope>
    <source>
        <strain evidence="2 3">GRR-S3-23</strain>
    </source>
</reference>